<comment type="catalytic activity">
    <reaction evidence="10">
        <text>uridine(54) in tRNA + (6R)-5,10-methylene-5,6,7,8-tetrahydrofolate + NADH + H(+) = 5-methyluridine(54) in tRNA + (6S)-5,6,7,8-tetrahydrofolate + NAD(+)</text>
        <dbReference type="Rhea" id="RHEA:16873"/>
        <dbReference type="Rhea" id="RHEA-COMP:10167"/>
        <dbReference type="Rhea" id="RHEA-COMP:10193"/>
        <dbReference type="ChEBI" id="CHEBI:15378"/>
        <dbReference type="ChEBI" id="CHEBI:15636"/>
        <dbReference type="ChEBI" id="CHEBI:57453"/>
        <dbReference type="ChEBI" id="CHEBI:57540"/>
        <dbReference type="ChEBI" id="CHEBI:57945"/>
        <dbReference type="ChEBI" id="CHEBI:65315"/>
        <dbReference type="ChEBI" id="CHEBI:74447"/>
        <dbReference type="EC" id="2.1.1.74"/>
    </reaction>
</comment>
<comment type="subcellular location">
    <subcellularLocation>
        <location evidence="10">Cytoplasm</location>
    </subcellularLocation>
</comment>
<dbReference type="Pfam" id="PF01134">
    <property type="entry name" value="GIDA"/>
    <property type="match status" value="1"/>
</dbReference>
<evidence type="ECO:0000256" key="8">
    <source>
        <dbReference type="ARBA" id="ARBA00022857"/>
    </source>
</evidence>
<evidence type="ECO:0000256" key="7">
    <source>
        <dbReference type="ARBA" id="ARBA00022827"/>
    </source>
</evidence>
<dbReference type="InterPro" id="IPR036188">
    <property type="entry name" value="FAD/NAD-bd_sf"/>
</dbReference>
<dbReference type="AlphaFoldDB" id="A0A160ILB6"/>
<dbReference type="FunFam" id="3.50.50.60:FF:000035">
    <property type="entry name" value="Methylenetetrahydrofolate--tRNA-(uracil-5-)-methyltransferase TrmFO"/>
    <property type="match status" value="1"/>
</dbReference>
<dbReference type="EC" id="2.1.1.74" evidence="10"/>
<evidence type="ECO:0000313" key="11">
    <source>
        <dbReference type="EMBL" id="ANC76851.1"/>
    </source>
</evidence>
<evidence type="ECO:0000256" key="1">
    <source>
        <dbReference type="ARBA" id="ARBA00001974"/>
    </source>
</evidence>
<dbReference type="GO" id="GO:0050660">
    <property type="term" value="F:flavin adenine dinucleotide binding"/>
    <property type="evidence" value="ECO:0007669"/>
    <property type="project" value="UniProtKB-UniRule"/>
</dbReference>
<dbReference type="SUPFAM" id="SSF51905">
    <property type="entry name" value="FAD/NAD(P)-binding domain"/>
    <property type="match status" value="1"/>
</dbReference>
<comment type="function">
    <text evidence="10">Catalyzes the folate-dependent formation of 5-methyl-uridine at position 54 (M-5-U54) in all tRNAs.</text>
</comment>
<keyword evidence="3 10" id="KW-0489">Methyltransferase</keyword>
<dbReference type="InterPro" id="IPR040131">
    <property type="entry name" value="MnmG_N"/>
</dbReference>
<evidence type="ECO:0000313" key="12">
    <source>
        <dbReference type="Proteomes" id="UP000076623"/>
    </source>
</evidence>
<evidence type="ECO:0000256" key="9">
    <source>
        <dbReference type="ARBA" id="ARBA00023027"/>
    </source>
</evidence>
<dbReference type="KEGG" id="fpn:ABE65_008575"/>
<keyword evidence="4 10" id="KW-0285">Flavoprotein</keyword>
<dbReference type="OrthoDB" id="9803114at2"/>
<dbReference type="NCBIfam" id="TIGR00137">
    <property type="entry name" value="gid_trmFO"/>
    <property type="match status" value="1"/>
</dbReference>
<reference evidence="11 12" key="1">
    <citation type="submission" date="2016-04" db="EMBL/GenBank/DDBJ databases">
        <title>Complete genome sequence of Fictibacillus phosphorivorans G25-29, a strain toxic to nematodes.</title>
        <authorList>
            <person name="Zheng Z."/>
        </authorList>
    </citation>
    <scope>NUCLEOTIDE SEQUENCE [LARGE SCALE GENOMIC DNA]</scope>
    <source>
        <strain evidence="11 12">G25-29</strain>
    </source>
</reference>
<dbReference type="RefSeq" id="WP_066393637.1">
    <property type="nucleotide sequence ID" value="NZ_CP015378.1"/>
</dbReference>
<evidence type="ECO:0000256" key="4">
    <source>
        <dbReference type="ARBA" id="ARBA00022630"/>
    </source>
</evidence>
<comment type="similarity">
    <text evidence="10">Belongs to the MnmG family. TrmFO subfamily.</text>
</comment>
<dbReference type="Proteomes" id="UP000076623">
    <property type="component" value="Chromosome"/>
</dbReference>
<dbReference type="GO" id="GO:0030488">
    <property type="term" value="P:tRNA methylation"/>
    <property type="evidence" value="ECO:0007669"/>
    <property type="project" value="TreeGrafter"/>
</dbReference>
<keyword evidence="5 10" id="KW-0808">Transferase</keyword>
<dbReference type="PROSITE" id="PS01281">
    <property type="entry name" value="GIDA_2"/>
    <property type="match status" value="1"/>
</dbReference>
<feature type="binding site" evidence="10">
    <location>
        <begin position="9"/>
        <end position="14"/>
    </location>
    <ligand>
        <name>FAD</name>
        <dbReference type="ChEBI" id="CHEBI:57692"/>
    </ligand>
</feature>
<dbReference type="GO" id="GO:0047151">
    <property type="term" value="F:tRNA (uracil(54)-C5)-methyltransferase activity, 5,10-methylenetetrahydrofolate-dependent"/>
    <property type="evidence" value="ECO:0007669"/>
    <property type="project" value="UniProtKB-UniRule"/>
</dbReference>
<protein>
    <recommendedName>
        <fullName evidence="10">Methylenetetrahydrofolate--tRNA-(uracil-5-)-methyltransferase TrmFO</fullName>
        <ecNumber evidence="10">2.1.1.74</ecNumber>
    </recommendedName>
    <alternativeName>
        <fullName evidence="10">Folate-dependent tRNA (uracil-5-)-methyltransferase</fullName>
    </alternativeName>
    <alternativeName>
        <fullName evidence="10">Folate-dependent tRNA(M-5-U54)-methyltransferase</fullName>
    </alternativeName>
</protein>
<dbReference type="PANTHER" id="PTHR11806">
    <property type="entry name" value="GLUCOSE INHIBITED DIVISION PROTEIN A"/>
    <property type="match status" value="1"/>
</dbReference>
<keyword evidence="8 10" id="KW-0521">NADP</keyword>
<evidence type="ECO:0000256" key="2">
    <source>
        <dbReference type="ARBA" id="ARBA00022490"/>
    </source>
</evidence>
<dbReference type="FunFam" id="3.50.50.60:FF:000040">
    <property type="entry name" value="Methylenetetrahydrofolate--tRNA-(uracil-5-)-methyltransferase TrmFO"/>
    <property type="match status" value="1"/>
</dbReference>
<dbReference type="InterPro" id="IPR020595">
    <property type="entry name" value="MnmG-rel_CS"/>
</dbReference>
<dbReference type="STRING" id="1221500.ABE65_008575"/>
<evidence type="ECO:0000256" key="10">
    <source>
        <dbReference type="HAMAP-Rule" id="MF_01037"/>
    </source>
</evidence>
<keyword evidence="12" id="KW-1185">Reference proteome</keyword>
<accession>A0A160ILB6</accession>
<sequence length="434" mass="48083">MNQHVNVIGAGLAGSEAAWQIASRGIQVKLYEMRPVRQTPAHHTEKFAELVCSNSLRANTLTNAVGVLKEEMRKLNSVIISSADDCAVPAGGALAVDRHEFASLVTERVKNHPNVEVITEEVTEIPEGPTIIATGPLTSDNLSKSLNSLTGEEYLYFYDAAAPIIEVDSIDMDKVYLKSRYDKGEAAYLNCPMTEEEFDRFYEALITSETVPLKEFEKEIFFEGCMPVEVMAKRGKKTLLFGPMKPVGLEDPKTGKIPYAVVQLRQDNSAGTLYNIVGFQTHLKWGPQKELLRLIPGLENAEVVRYGVMHRNTFLNSPRLLEETYQLKARKDLFFAGQMTGVEGYVESAASGLIAGINAAKLIKGEELAVFPKETAIGSMAYYITTANPDNFQPMNANFGLLPPLEKRIKNKQERNTALADRALETIQNFITNL</sequence>
<dbReference type="PANTHER" id="PTHR11806:SF2">
    <property type="entry name" value="METHYLENETETRAHYDROFOLATE--TRNA-(URACIL-5-)-METHYLTRANSFERASE TRMFO"/>
    <property type="match status" value="1"/>
</dbReference>
<keyword evidence="6 10" id="KW-0819">tRNA processing</keyword>
<keyword evidence="2 10" id="KW-0963">Cytoplasm</keyword>
<dbReference type="InterPro" id="IPR004417">
    <property type="entry name" value="TrmFO"/>
</dbReference>
<evidence type="ECO:0000256" key="3">
    <source>
        <dbReference type="ARBA" id="ARBA00022603"/>
    </source>
</evidence>
<dbReference type="HAMAP" id="MF_01037">
    <property type="entry name" value="TrmFO"/>
    <property type="match status" value="1"/>
</dbReference>
<comment type="catalytic activity">
    <reaction evidence="10">
        <text>uridine(54) in tRNA + (6R)-5,10-methylene-5,6,7,8-tetrahydrofolate + NADPH + H(+) = 5-methyluridine(54) in tRNA + (6S)-5,6,7,8-tetrahydrofolate + NADP(+)</text>
        <dbReference type="Rhea" id="RHEA:62372"/>
        <dbReference type="Rhea" id="RHEA-COMP:10167"/>
        <dbReference type="Rhea" id="RHEA-COMP:10193"/>
        <dbReference type="ChEBI" id="CHEBI:15378"/>
        <dbReference type="ChEBI" id="CHEBI:15636"/>
        <dbReference type="ChEBI" id="CHEBI:57453"/>
        <dbReference type="ChEBI" id="CHEBI:57783"/>
        <dbReference type="ChEBI" id="CHEBI:58349"/>
        <dbReference type="ChEBI" id="CHEBI:65315"/>
        <dbReference type="ChEBI" id="CHEBI:74447"/>
        <dbReference type="EC" id="2.1.1.74"/>
    </reaction>
</comment>
<dbReference type="GO" id="GO:0002098">
    <property type="term" value="P:tRNA wobble uridine modification"/>
    <property type="evidence" value="ECO:0007669"/>
    <property type="project" value="TreeGrafter"/>
</dbReference>
<evidence type="ECO:0000256" key="5">
    <source>
        <dbReference type="ARBA" id="ARBA00022679"/>
    </source>
</evidence>
<gene>
    <name evidence="11" type="primary">gid</name>
    <name evidence="10" type="synonym">trmFO</name>
    <name evidence="11" type="ORF">ABE65_008575</name>
</gene>
<dbReference type="EMBL" id="CP015378">
    <property type="protein sequence ID" value="ANC76851.1"/>
    <property type="molecule type" value="Genomic_DNA"/>
</dbReference>
<keyword evidence="7 10" id="KW-0274">FAD</keyword>
<name>A0A160ILB6_9BACL</name>
<dbReference type="NCBIfam" id="NF003739">
    <property type="entry name" value="PRK05335.1"/>
    <property type="match status" value="1"/>
</dbReference>
<dbReference type="GO" id="GO:0005829">
    <property type="term" value="C:cytosol"/>
    <property type="evidence" value="ECO:0007669"/>
    <property type="project" value="TreeGrafter"/>
</dbReference>
<dbReference type="Gene3D" id="3.50.50.60">
    <property type="entry name" value="FAD/NAD(P)-binding domain"/>
    <property type="match status" value="2"/>
</dbReference>
<proteinExistence type="inferred from homology"/>
<organism evidence="11 12">
    <name type="scientific">Fictibacillus phosphorivorans</name>
    <dbReference type="NCBI Taxonomy" id="1221500"/>
    <lineage>
        <taxon>Bacteria</taxon>
        <taxon>Bacillati</taxon>
        <taxon>Bacillota</taxon>
        <taxon>Bacilli</taxon>
        <taxon>Bacillales</taxon>
        <taxon>Fictibacillaceae</taxon>
        <taxon>Fictibacillus</taxon>
    </lineage>
</organism>
<keyword evidence="9 10" id="KW-0520">NAD</keyword>
<dbReference type="InterPro" id="IPR002218">
    <property type="entry name" value="MnmG-rel"/>
</dbReference>
<evidence type="ECO:0000256" key="6">
    <source>
        <dbReference type="ARBA" id="ARBA00022694"/>
    </source>
</evidence>
<comment type="cofactor">
    <cofactor evidence="1 10">
        <name>FAD</name>
        <dbReference type="ChEBI" id="CHEBI:57692"/>
    </cofactor>
</comment>